<keyword evidence="1" id="KW-0472">Membrane</keyword>
<protein>
    <submittedName>
        <fullName evidence="2">Uncharacterized protein</fullName>
    </submittedName>
</protein>
<evidence type="ECO:0000313" key="3">
    <source>
        <dbReference type="Proteomes" id="UP000606922"/>
    </source>
</evidence>
<feature type="transmembrane region" description="Helical" evidence="1">
    <location>
        <begin position="135"/>
        <end position="152"/>
    </location>
</feature>
<keyword evidence="3" id="KW-1185">Reference proteome</keyword>
<feature type="transmembrane region" description="Helical" evidence="1">
    <location>
        <begin position="45"/>
        <end position="66"/>
    </location>
</feature>
<sequence length="214" mass="22322">MSSPDDKHDKQVYAGRYWPWVLLRALPAIVVAVVITFSQDHSARLGFAMFGVLALLGSAAVLLGALRALEPGIARWCFVVQGLLGIVLGAIALFSGSAGLPFLVFLVSAFAVLTGFLELYSGLRARGRDDSARDWLFAGALTVVLGVVALVVPPDYNQPFTGPDGVERALTASIILVGILGAYAAILGVFLVIAGLSLKWAPRAVAATAAESGS</sequence>
<dbReference type="AlphaFoldDB" id="A0A916SN02"/>
<dbReference type="RefSeq" id="WP_229733283.1">
    <property type="nucleotide sequence ID" value="NZ_BMGB01000001.1"/>
</dbReference>
<feature type="transmembrane region" description="Helical" evidence="1">
    <location>
        <begin position="21"/>
        <end position="39"/>
    </location>
</feature>
<name>A0A916SN02_9MICO</name>
<reference evidence="2" key="2">
    <citation type="submission" date="2020-09" db="EMBL/GenBank/DDBJ databases">
        <authorList>
            <person name="Sun Q."/>
            <person name="Zhou Y."/>
        </authorList>
    </citation>
    <scope>NUCLEOTIDE SEQUENCE</scope>
    <source>
        <strain evidence="2">CGMCC 1.12813</strain>
    </source>
</reference>
<feature type="transmembrane region" description="Helical" evidence="1">
    <location>
        <begin position="172"/>
        <end position="193"/>
    </location>
</feature>
<comment type="caution">
    <text evidence="2">The sequence shown here is derived from an EMBL/GenBank/DDBJ whole genome shotgun (WGS) entry which is preliminary data.</text>
</comment>
<keyword evidence="1" id="KW-1133">Transmembrane helix</keyword>
<feature type="transmembrane region" description="Helical" evidence="1">
    <location>
        <begin position="73"/>
        <end position="94"/>
    </location>
</feature>
<dbReference type="Proteomes" id="UP000606922">
    <property type="component" value="Unassembled WGS sequence"/>
</dbReference>
<dbReference type="EMBL" id="BMGB01000001">
    <property type="protein sequence ID" value="GGB08910.1"/>
    <property type="molecule type" value="Genomic_DNA"/>
</dbReference>
<dbReference type="InterPro" id="IPR005325">
    <property type="entry name" value="DUF308_memb"/>
</dbReference>
<proteinExistence type="predicted"/>
<keyword evidence="1" id="KW-0812">Transmembrane</keyword>
<organism evidence="2 3">
    <name type="scientific">Conyzicola nivalis</name>
    <dbReference type="NCBI Taxonomy" id="1477021"/>
    <lineage>
        <taxon>Bacteria</taxon>
        <taxon>Bacillati</taxon>
        <taxon>Actinomycetota</taxon>
        <taxon>Actinomycetes</taxon>
        <taxon>Micrococcales</taxon>
        <taxon>Microbacteriaceae</taxon>
        <taxon>Conyzicola</taxon>
    </lineage>
</organism>
<accession>A0A916SN02</accession>
<gene>
    <name evidence="2" type="ORF">GCM10010979_24330</name>
</gene>
<evidence type="ECO:0000256" key="1">
    <source>
        <dbReference type="SAM" id="Phobius"/>
    </source>
</evidence>
<evidence type="ECO:0000313" key="2">
    <source>
        <dbReference type="EMBL" id="GGB08910.1"/>
    </source>
</evidence>
<feature type="transmembrane region" description="Helical" evidence="1">
    <location>
        <begin position="100"/>
        <end position="123"/>
    </location>
</feature>
<dbReference type="Pfam" id="PF03729">
    <property type="entry name" value="DUF308"/>
    <property type="match status" value="1"/>
</dbReference>
<reference evidence="2" key="1">
    <citation type="journal article" date="2014" name="Int. J. Syst. Evol. Microbiol.">
        <title>Complete genome sequence of Corynebacterium casei LMG S-19264T (=DSM 44701T), isolated from a smear-ripened cheese.</title>
        <authorList>
            <consortium name="US DOE Joint Genome Institute (JGI-PGF)"/>
            <person name="Walter F."/>
            <person name="Albersmeier A."/>
            <person name="Kalinowski J."/>
            <person name="Ruckert C."/>
        </authorList>
    </citation>
    <scope>NUCLEOTIDE SEQUENCE</scope>
    <source>
        <strain evidence="2">CGMCC 1.12813</strain>
    </source>
</reference>